<dbReference type="CDD" id="cd00515">
    <property type="entry name" value="HAM1"/>
    <property type="match status" value="1"/>
</dbReference>
<dbReference type="GO" id="GO:0009143">
    <property type="term" value="P:nucleoside triphosphate catabolic process"/>
    <property type="evidence" value="ECO:0007669"/>
    <property type="project" value="InterPro"/>
</dbReference>
<evidence type="ECO:0000256" key="3">
    <source>
        <dbReference type="RuleBase" id="RU003781"/>
    </source>
</evidence>
<dbReference type="EMBL" id="LBUZ01000001">
    <property type="protein sequence ID" value="KKQ75958.1"/>
    <property type="molecule type" value="Genomic_DNA"/>
</dbReference>
<organism evidence="4 5">
    <name type="scientific">Candidatus Woesebacteria bacterium GW2011_GWB1_38_5b</name>
    <dbReference type="NCBI Taxonomy" id="1618569"/>
    <lineage>
        <taxon>Bacteria</taxon>
        <taxon>Candidatus Woeseibacteriota</taxon>
    </lineage>
</organism>
<dbReference type="PANTHER" id="PTHR11067">
    <property type="entry name" value="INOSINE TRIPHOSPHATE PYROPHOSPHATASE/HAM1 PROTEIN"/>
    <property type="match status" value="1"/>
</dbReference>
<dbReference type="Pfam" id="PF01725">
    <property type="entry name" value="Ham1p_like"/>
    <property type="match status" value="1"/>
</dbReference>
<comment type="caution">
    <text evidence="4">The sequence shown here is derived from an EMBL/GenBank/DDBJ whole genome shotgun (WGS) entry which is preliminary data.</text>
</comment>
<dbReference type="GO" id="GO:0047429">
    <property type="term" value="F:nucleoside triphosphate diphosphatase activity"/>
    <property type="evidence" value="ECO:0007669"/>
    <property type="project" value="InterPro"/>
</dbReference>
<sequence length="183" mass="20999">MKKIYFATTNEGKLKEAKAILGIEIEGVGLESVFEMQTLDPVTLTEHKAEQYFEYYKRPIIVEDTFLFIDDMKGLPGPYYKDFLKTIGNEGILKFMQGEKNRGAKAQSTLVFKDQKGKPHVFIGEVKGKITNKIKGEGFGWDPIFVPNGHSKTFGEMEMEEKNKLSMRAKAFKKFKVWLDKQK</sequence>
<dbReference type="PANTHER" id="PTHR11067:SF9">
    <property type="entry name" value="INOSINE TRIPHOSPHATE PYROPHOSPHATASE"/>
    <property type="match status" value="1"/>
</dbReference>
<comment type="similarity">
    <text evidence="1 3">Belongs to the HAM1 NTPase family.</text>
</comment>
<accession>A0A0G0K8F5</accession>
<name>A0A0G0K8F5_9BACT</name>
<dbReference type="AlphaFoldDB" id="A0A0G0K8F5"/>
<evidence type="ECO:0000313" key="4">
    <source>
        <dbReference type="EMBL" id="KKQ75958.1"/>
    </source>
</evidence>
<reference evidence="4 5" key="1">
    <citation type="journal article" date="2015" name="Nature">
        <title>rRNA introns, odd ribosomes, and small enigmatic genomes across a large radiation of phyla.</title>
        <authorList>
            <person name="Brown C.T."/>
            <person name="Hug L.A."/>
            <person name="Thomas B.C."/>
            <person name="Sharon I."/>
            <person name="Castelle C.J."/>
            <person name="Singh A."/>
            <person name="Wilkins M.J."/>
            <person name="Williams K.H."/>
            <person name="Banfield J.F."/>
        </authorList>
    </citation>
    <scope>NUCLEOTIDE SEQUENCE [LARGE SCALE GENOMIC DNA]</scope>
</reference>
<evidence type="ECO:0000256" key="2">
    <source>
        <dbReference type="ARBA" id="ARBA00022801"/>
    </source>
</evidence>
<dbReference type="InterPro" id="IPR029001">
    <property type="entry name" value="ITPase-like_fam"/>
</dbReference>
<evidence type="ECO:0000256" key="1">
    <source>
        <dbReference type="ARBA" id="ARBA00008023"/>
    </source>
</evidence>
<dbReference type="Gene3D" id="3.90.950.10">
    <property type="match status" value="1"/>
</dbReference>
<proteinExistence type="inferred from homology"/>
<dbReference type="GO" id="GO:0005737">
    <property type="term" value="C:cytoplasm"/>
    <property type="evidence" value="ECO:0007669"/>
    <property type="project" value="TreeGrafter"/>
</dbReference>
<keyword evidence="2 3" id="KW-0378">Hydrolase</keyword>
<dbReference type="InterPro" id="IPR002637">
    <property type="entry name" value="RdgB/HAM1"/>
</dbReference>
<dbReference type="SUPFAM" id="SSF52972">
    <property type="entry name" value="ITPase-like"/>
    <property type="match status" value="1"/>
</dbReference>
<dbReference type="NCBIfam" id="TIGR00042">
    <property type="entry name" value="RdgB/HAM1 family non-canonical purine NTP pyrophosphatase"/>
    <property type="match status" value="1"/>
</dbReference>
<dbReference type="Proteomes" id="UP000034181">
    <property type="component" value="Unassembled WGS sequence"/>
</dbReference>
<gene>
    <name evidence="4" type="ORF">US96_C0001G0034</name>
</gene>
<protein>
    <submittedName>
        <fullName evidence="4">Non-canonical purine NTP pyrophosphatase</fullName>
    </submittedName>
</protein>
<evidence type="ECO:0000313" key="5">
    <source>
        <dbReference type="Proteomes" id="UP000034181"/>
    </source>
</evidence>